<name>A0A5K7X957_9BACT</name>
<evidence type="ECO:0000313" key="2">
    <source>
        <dbReference type="EMBL" id="BBO33068.1"/>
    </source>
</evidence>
<dbReference type="EMBL" id="AP021861">
    <property type="protein sequence ID" value="BBO32498.1"/>
    <property type="molecule type" value="Genomic_DNA"/>
</dbReference>
<dbReference type="Proteomes" id="UP000326837">
    <property type="component" value="Chromosome"/>
</dbReference>
<dbReference type="EMBL" id="AP021861">
    <property type="protein sequence ID" value="BBO33068.1"/>
    <property type="molecule type" value="Genomic_DNA"/>
</dbReference>
<evidence type="ECO:0000313" key="1">
    <source>
        <dbReference type="EMBL" id="BBO32498.1"/>
    </source>
</evidence>
<reference evidence="3" key="1">
    <citation type="submission" date="2019-10" db="EMBL/GenBank/DDBJ databases">
        <title>Lacipirellula parvula gen. nov., sp. nov., representing a lineage of planctomycetes widespread in freshwater anoxic habitats, and description of the family Lacipirellulaceae.</title>
        <authorList>
            <person name="Dedysh S.N."/>
            <person name="Kulichevskaya I.S."/>
            <person name="Beletsky A.V."/>
            <person name="Rakitin A.L."/>
            <person name="Mardanov A.V."/>
            <person name="Ivanova A.A."/>
            <person name="Saltykova V.X."/>
            <person name="Rijpstra W.I.C."/>
            <person name="Sinninghe Damste J.S."/>
            <person name="Ravin N.V."/>
        </authorList>
    </citation>
    <scope>NUCLEOTIDE SEQUENCE [LARGE SCALE GENOMIC DNA]</scope>
    <source>
        <strain evidence="3">PX69</strain>
    </source>
</reference>
<proteinExistence type="predicted"/>
<evidence type="ECO:0000313" key="3">
    <source>
        <dbReference type="Proteomes" id="UP000326837"/>
    </source>
</evidence>
<reference evidence="2" key="2">
    <citation type="journal article" date="2020" name="Syst. Appl. Microbiol.">
        <title>Lacipirellula parvula gen. nov., sp. nov., representing a lineage of planctomycetes widespread in low-oxygen habitats, description of the family Lacipirellulaceae fam. nov. and proposal of the orders Pirellulales ord. nov., Gemmatales ord. nov. and Isosphaerales ord. nov.</title>
        <authorList>
            <person name="Dedysh S.N."/>
            <person name="Kulichevskaya I.S."/>
            <person name="Beletsky A.V."/>
            <person name="Ivanova A.A."/>
            <person name="Rijpstra W.I.C."/>
            <person name="Sinninghe Damste J.S."/>
            <person name="Mardanov A.V."/>
            <person name="Ravin N.V."/>
        </authorList>
    </citation>
    <scope>NUCLEOTIDE SEQUENCE</scope>
    <source>
        <strain evidence="2">PX69</strain>
    </source>
</reference>
<sequence length="77" mass="8108">MDSSVVGGSNAEAHTAKVDGRKINCETLADAIALKIAEHAATVGKLDLLEELTPENLSKIARKYGFEAIADAIEALQ</sequence>
<dbReference type="RefSeq" id="WP_152098453.1">
    <property type="nucleotide sequence ID" value="NZ_AP021861.1"/>
</dbReference>
<keyword evidence="3" id="KW-1185">Reference proteome</keyword>
<protein>
    <submittedName>
        <fullName evidence="2">Uncharacterized protein</fullName>
    </submittedName>
</protein>
<dbReference type="AlphaFoldDB" id="A0A5K7X957"/>
<dbReference type="KEGG" id="lpav:PLANPX_2680"/>
<organism evidence="2 3">
    <name type="scientific">Lacipirellula parvula</name>
    <dbReference type="NCBI Taxonomy" id="2650471"/>
    <lineage>
        <taxon>Bacteria</taxon>
        <taxon>Pseudomonadati</taxon>
        <taxon>Planctomycetota</taxon>
        <taxon>Planctomycetia</taxon>
        <taxon>Pirellulales</taxon>
        <taxon>Lacipirellulaceae</taxon>
        <taxon>Lacipirellula</taxon>
    </lineage>
</organism>
<accession>A0A5K7X957</accession>
<gene>
    <name evidence="1" type="ORF">PLANPX_2110</name>
    <name evidence="2" type="ORF">PLANPX_2680</name>
</gene>
<dbReference type="KEGG" id="lpav:PLANPX_2110"/>